<dbReference type="Proteomes" id="UP001342314">
    <property type="component" value="Unassembled WGS sequence"/>
</dbReference>
<accession>A0AAV5GYZ0</accession>
<comment type="caution">
    <text evidence="3">The sequence shown here is derived from an EMBL/GenBank/DDBJ whole genome shotgun (WGS) entry which is preliminary data.</text>
</comment>
<reference evidence="3 4" key="1">
    <citation type="submission" date="2021-12" db="EMBL/GenBank/DDBJ databases">
        <title>High titer production of polyol ester of fatty acids by Rhodotorula paludigena BS15 towards product separation-free biomass refinery.</title>
        <authorList>
            <person name="Mano J."/>
            <person name="Ono H."/>
            <person name="Tanaka T."/>
            <person name="Naito K."/>
            <person name="Sushida H."/>
            <person name="Ike M."/>
            <person name="Tokuyasu K."/>
            <person name="Kitaoka M."/>
        </authorList>
    </citation>
    <scope>NUCLEOTIDE SEQUENCE [LARGE SCALE GENOMIC DNA]</scope>
    <source>
        <strain evidence="3 4">BS15</strain>
    </source>
</reference>
<evidence type="ECO:0000256" key="1">
    <source>
        <dbReference type="SAM" id="Coils"/>
    </source>
</evidence>
<feature type="coiled-coil region" evidence="1">
    <location>
        <begin position="284"/>
        <end position="336"/>
    </location>
</feature>
<protein>
    <submittedName>
        <fullName evidence="3">Uncharacterized protein</fullName>
    </submittedName>
</protein>
<feature type="compositionally biased region" description="Polar residues" evidence="2">
    <location>
        <begin position="17"/>
        <end position="27"/>
    </location>
</feature>
<gene>
    <name evidence="3" type="ORF">Rhopal_006770-T1</name>
</gene>
<evidence type="ECO:0000256" key="2">
    <source>
        <dbReference type="SAM" id="MobiDB-lite"/>
    </source>
</evidence>
<evidence type="ECO:0000313" key="3">
    <source>
        <dbReference type="EMBL" id="GJN93713.1"/>
    </source>
</evidence>
<feature type="compositionally biased region" description="Basic and acidic residues" evidence="2">
    <location>
        <begin position="98"/>
        <end position="109"/>
    </location>
</feature>
<dbReference type="AlphaFoldDB" id="A0AAV5GYZ0"/>
<dbReference type="EMBL" id="BQKY01000015">
    <property type="protein sequence ID" value="GJN93713.1"/>
    <property type="molecule type" value="Genomic_DNA"/>
</dbReference>
<proteinExistence type="predicted"/>
<feature type="region of interest" description="Disordered" evidence="2">
    <location>
        <begin position="1"/>
        <end position="119"/>
    </location>
</feature>
<organism evidence="3 4">
    <name type="scientific">Rhodotorula paludigena</name>
    <dbReference type="NCBI Taxonomy" id="86838"/>
    <lineage>
        <taxon>Eukaryota</taxon>
        <taxon>Fungi</taxon>
        <taxon>Dikarya</taxon>
        <taxon>Basidiomycota</taxon>
        <taxon>Pucciniomycotina</taxon>
        <taxon>Microbotryomycetes</taxon>
        <taxon>Sporidiobolales</taxon>
        <taxon>Sporidiobolaceae</taxon>
        <taxon>Rhodotorula</taxon>
    </lineage>
</organism>
<sequence>MDSQLPSQPAAVPPNARSDSPRPTTTYPGLGQAHYVPPRFERRDSLKATPLKPFVPGVPSPKRTTSATSESAPPLPASAPSGGAGSSASGEGGQKRRRVEEQAKEERGSAARASKTGSSGVQTIVDGLKHLDIKLDNVLNKLEDGCSSSKVGAGEDKPALDDSVLLEKLDSYFQQHTAAMQAAFQKTLDQVTSQACLLSLNNSFLQNTITELEASLKAQEEQLKTIKLKIAEEKMSSMAAIKQQEEKYQIKLEHRDAVVSTLRDQLVESQNVHETRLSTASDEIDRLTHMIHQEQQLLDDAAEDRLLERADKEKELESLCLQLKAAQDALAEAEKSGKDRADHVVVVIKEKQVLEAVLGEKEIRATELRDGRLEVERELAETQQKLRTANAAVRRLEMDLQNQKRTVDNQSDMLAAAAGEARDLRSRVEKAKSDVEYYRKARNTAHDKLASLKDEKTDLVERNDALSLRVATLERDLSVLTGGGPRGEAPAT</sequence>
<keyword evidence="1" id="KW-0175">Coiled coil</keyword>
<name>A0AAV5GYZ0_9BASI</name>
<keyword evidence="4" id="KW-1185">Reference proteome</keyword>
<feature type="compositionally biased region" description="Low complexity" evidence="2">
    <location>
        <begin position="64"/>
        <end position="89"/>
    </location>
</feature>
<feature type="coiled-coil region" evidence="1">
    <location>
        <begin position="365"/>
        <end position="476"/>
    </location>
</feature>
<feature type="coiled-coil region" evidence="1">
    <location>
        <begin position="202"/>
        <end position="236"/>
    </location>
</feature>
<evidence type="ECO:0000313" key="4">
    <source>
        <dbReference type="Proteomes" id="UP001342314"/>
    </source>
</evidence>